<gene>
    <name evidence="6" type="ORF">D5R97_05565</name>
</gene>
<dbReference type="SMART" id="SM00421">
    <property type="entry name" value="HTH_LUXR"/>
    <property type="match status" value="1"/>
</dbReference>
<dbReference type="PRINTS" id="PR00038">
    <property type="entry name" value="HTHLUXR"/>
</dbReference>
<evidence type="ECO:0000313" key="7">
    <source>
        <dbReference type="Proteomes" id="UP000285138"/>
    </source>
</evidence>
<dbReference type="Gene3D" id="3.40.50.300">
    <property type="entry name" value="P-loop containing nucleotide triphosphate hydrolases"/>
    <property type="match status" value="1"/>
</dbReference>
<protein>
    <recommendedName>
        <fullName evidence="5">HTH luxR-type domain-containing protein</fullName>
    </recommendedName>
</protein>
<organism evidence="6 7">
    <name type="scientific">Candidatus Syntrophonatronum acetioxidans</name>
    <dbReference type="NCBI Taxonomy" id="1795816"/>
    <lineage>
        <taxon>Bacteria</taxon>
        <taxon>Bacillati</taxon>
        <taxon>Bacillota</taxon>
        <taxon>Clostridia</taxon>
        <taxon>Eubacteriales</taxon>
        <taxon>Syntrophomonadaceae</taxon>
        <taxon>Candidatus Syntrophonatronum</taxon>
    </lineage>
</organism>
<dbReference type="InterPro" id="IPR011990">
    <property type="entry name" value="TPR-like_helical_dom_sf"/>
</dbReference>
<feature type="domain" description="HTH luxR-type" evidence="5">
    <location>
        <begin position="870"/>
        <end position="935"/>
    </location>
</feature>
<dbReference type="InterPro" id="IPR059106">
    <property type="entry name" value="WHD_MalT"/>
</dbReference>
<dbReference type="Pfam" id="PF00196">
    <property type="entry name" value="GerE"/>
    <property type="match status" value="1"/>
</dbReference>
<feature type="region of interest" description="Disordered" evidence="4">
    <location>
        <begin position="833"/>
        <end position="858"/>
    </location>
</feature>
<keyword evidence="3" id="KW-0804">Transcription</keyword>
<evidence type="ECO:0000259" key="5">
    <source>
        <dbReference type="PROSITE" id="PS50043"/>
    </source>
</evidence>
<dbReference type="InterPro" id="IPR000792">
    <property type="entry name" value="Tscrpt_reg_LuxR_C"/>
</dbReference>
<dbReference type="InterPro" id="IPR027417">
    <property type="entry name" value="P-loop_NTPase"/>
</dbReference>
<evidence type="ECO:0000313" key="6">
    <source>
        <dbReference type="EMBL" id="RQD75773.1"/>
    </source>
</evidence>
<dbReference type="InterPro" id="IPR041617">
    <property type="entry name" value="TPR_MalT"/>
</dbReference>
<feature type="compositionally biased region" description="Basic and acidic residues" evidence="4">
    <location>
        <begin position="842"/>
        <end position="858"/>
    </location>
</feature>
<name>A0A424YE88_9FIRM</name>
<dbReference type="InterPro" id="IPR016032">
    <property type="entry name" value="Sig_transdc_resp-reg_C-effctor"/>
</dbReference>
<dbReference type="AlphaFoldDB" id="A0A424YE88"/>
<evidence type="ECO:0000256" key="1">
    <source>
        <dbReference type="ARBA" id="ARBA00023015"/>
    </source>
</evidence>
<dbReference type="Gene3D" id="1.10.10.10">
    <property type="entry name" value="Winged helix-like DNA-binding domain superfamily/Winged helix DNA-binding domain"/>
    <property type="match status" value="1"/>
</dbReference>
<dbReference type="Proteomes" id="UP000285138">
    <property type="component" value="Unassembled WGS sequence"/>
</dbReference>
<evidence type="ECO:0000256" key="3">
    <source>
        <dbReference type="ARBA" id="ARBA00023163"/>
    </source>
</evidence>
<dbReference type="SUPFAM" id="SSF46894">
    <property type="entry name" value="C-terminal effector domain of the bipartite response regulators"/>
    <property type="match status" value="1"/>
</dbReference>
<dbReference type="Pfam" id="PF17874">
    <property type="entry name" value="TPR_MalT"/>
    <property type="match status" value="1"/>
</dbReference>
<reference evidence="6 7" key="1">
    <citation type="submission" date="2018-08" db="EMBL/GenBank/DDBJ databases">
        <title>The metabolism and importance of syntrophic acetate oxidation coupled to methane or sulfide production in haloalkaline environments.</title>
        <authorList>
            <person name="Timmers P.H.A."/>
            <person name="Vavourakis C.D."/>
            <person name="Sorokin D.Y."/>
            <person name="Sinninghe Damste J.S."/>
            <person name="Muyzer G."/>
            <person name="Stams A.J.M."/>
            <person name="Plugge C.M."/>
        </authorList>
    </citation>
    <scope>NUCLEOTIDE SEQUENCE [LARGE SCALE GENOMIC DNA]</scope>
    <source>
        <strain evidence="6">MSAO_Bac1</strain>
    </source>
</reference>
<sequence>MDVEGNILHVKVNIPPLNPSSLQRSSLLEGLEKDLAVKEGFGRQLTLLSAPAGFGKTTLARSWLRGKEARSAWYSLDEGDNQRERFWLYLVSALQRVEADLGKGTLEMLRSTVLERESNVNSDSLLVPLLNELFALKEPLYLLLDDYHSINNTRIHQDMVFLIENLPPLVHLVVTTRSEPPWPLTRWRARGKMTEVRQKDLRFTREEAGLLFAGVKGLHLRDSQVEALHRKTEGWITGLQLAAISLSGNPDAENFINSFTGSHRHVFLYLSEEVFQRQPEGVREFLLQTSIFKRFSAPLCDFVTGREDSAALLAELDRKNLFLVALDEEGRWYRYHPLFADLLSHQLKKIHPGLERNLHGKAAQWLLEKGEPGEAIRHALLAENSSMAADILKGNLEEVVVKEGSSLVQECLNSFSPDLLRAYPDLAIHKAWFHLIHKGGEEAKEIIQLAEAMDTENPFEKEARDRVFSGKLAVVKAYYHIFAHNFPRAQEEAGKALELLPPDNYYWRSKVGVILGDSRLFSGNPKEAYPYYLGAYQENQAYGNTYLTLSTGFKVATSLYYRGKLGEAEQMTRELLVMAKDKGLSRLSRTGLLWTLLGDYHRERGNMEEAKRCLERGLHLSEGEKPAHGWNYLYKIAYFYSNEQYHQALVAGKQLEKIHREVVLPSFIILPLTAWKALLYLKVGSPAKAGEVLARAGIREGGEIQGGQERCYLALAQLMAVSNQGRYTQGEELLDSLEEMALRGQNKRIQIEVLLAKARLAQQGREEGRAEAELKKALQAGCGAGYFQVYLDEKMDLSSLYARLRGDESPVLFKATPGLAEFAHRIYNLLPAAQEQESPDSSDERAPIHKERKTEGGRNNEVLGVVKPHYQELIEDLSPREMEILELFSQGLSNKEIARKIYLSPGTVKWHASNIYGKLGVKGKLQAVALARQMKLIS</sequence>
<dbReference type="PROSITE" id="PS50043">
    <property type="entry name" value="HTH_LUXR_2"/>
    <property type="match status" value="1"/>
</dbReference>
<keyword evidence="2" id="KW-0238">DNA-binding</keyword>
<accession>A0A424YE88</accession>
<dbReference type="SUPFAM" id="SSF48452">
    <property type="entry name" value="TPR-like"/>
    <property type="match status" value="1"/>
</dbReference>
<dbReference type="EMBL" id="QZAA01000144">
    <property type="protein sequence ID" value="RQD75773.1"/>
    <property type="molecule type" value="Genomic_DNA"/>
</dbReference>
<dbReference type="PROSITE" id="PS00622">
    <property type="entry name" value="HTH_LUXR_1"/>
    <property type="match status" value="1"/>
</dbReference>
<comment type="caution">
    <text evidence="6">The sequence shown here is derived from an EMBL/GenBank/DDBJ whole genome shotgun (WGS) entry which is preliminary data.</text>
</comment>
<dbReference type="Gene3D" id="1.25.40.10">
    <property type="entry name" value="Tetratricopeptide repeat domain"/>
    <property type="match status" value="1"/>
</dbReference>
<dbReference type="SUPFAM" id="SSF52540">
    <property type="entry name" value="P-loop containing nucleoside triphosphate hydrolases"/>
    <property type="match status" value="1"/>
</dbReference>
<evidence type="ECO:0000256" key="2">
    <source>
        <dbReference type="ARBA" id="ARBA00023125"/>
    </source>
</evidence>
<evidence type="ECO:0000256" key="4">
    <source>
        <dbReference type="SAM" id="MobiDB-lite"/>
    </source>
</evidence>
<dbReference type="PANTHER" id="PTHR44688">
    <property type="entry name" value="DNA-BINDING TRANSCRIPTIONAL ACTIVATOR DEVR_DOSR"/>
    <property type="match status" value="1"/>
</dbReference>
<dbReference type="InterPro" id="IPR036388">
    <property type="entry name" value="WH-like_DNA-bd_sf"/>
</dbReference>
<dbReference type="Pfam" id="PF25873">
    <property type="entry name" value="WHD_MalT"/>
    <property type="match status" value="1"/>
</dbReference>
<keyword evidence="1" id="KW-0805">Transcription regulation</keyword>
<proteinExistence type="predicted"/>
<dbReference type="GO" id="GO:0003677">
    <property type="term" value="F:DNA binding"/>
    <property type="evidence" value="ECO:0007669"/>
    <property type="project" value="UniProtKB-KW"/>
</dbReference>
<dbReference type="GO" id="GO:0006355">
    <property type="term" value="P:regulation of DNA-templated transcription"/>
    <property type="evidence" value="ECO:0007669"/>
    <property type="project" value="InterPro"/>
</dbReference>
<dbReference type="PANTHER" id="PTHR44688:SF16">
    <property type="entry name" value="DNA-BINDING TRANSCRIPTIONAL ACTIVATOR DEVR_DOSR"/>
    <property type="match status" value="1"/>
</dbReference>
<dbReference type="CDD" id="cd06170">
    <property type="entry name" value="LuxR_C_like"/>
    <property type="match status" value="1"/>
</dbReference>